<dbReference type="EMBL" id="AP006627">
    <property type="protein sequence ID" value="BAD65344.1"/>
    <property type="molecule type" value="Genomic_DNA"/>
</dbReference>
<accession>Q5WE66</accession>
<dbReference type="KEGG" id="bcl:ABC2810"/>
<reference evidence="1 2" key="2">
    <citation type="journal article" date="1995" name="Appl. Microbiol. Biotechnol.">
        <title>Purification and properties of an alkaline protease from alkalophilic Bacillus sp. KSM-K16.</title>
        <authorList>
            <person name="Kobayashi T."/>
            <person name="Hakamada Y."/>
            <person name="Adachi S."/>
            <person name="Hitomi J."/>
            <person name="Yoshimatsu T."/>
            <person name="Koike K."/>
            <person name="Kawai S."/>
            <person name="Ito S."/>
        </authorList>
    </citation>
    <scope>NUCLEOTIDE SEQUENCE [LARGE SCALE GENOMIC DNA]</scope>
    <source>
        <strain evidence="1 2">KSM-K16</strain>
    </source>
</reference>
<sequence length="100" mass="11818">MNVKGLEQAREEFNEFKGSAVIFMDMQENEAWCDAFEIKDYHSETIVALVGKNDFHSPNDKYRISTLNELAEAKKKMFEQGYDRMDLEDDYHFAEILYYA</sequence>
<dbReference type="STRING" id="66692.ABC2810"/>
<dbReference type="eggNOG" id="ENOG50340P4">
    <property type="taxonomic scope" value="Bacteria"/>
</dbReference>
<dbReference type="AlphaFoldDB" id="Q5WE66"/>
<protein>
    <submittedName>
        <fullName evidence="1">Uncharacterized protein</fullName>
    </submittedName>
</protein>
<reference evidence="2" key="4">
    <citation type="submission" date="2003-10" db="EMBL/GenBank/DDBJ databases">
        <title>The complete genome sequence of the alkaliphilic Bacillus clausii KSM-K16.</title>
        <authorList>
            <person name="Takaki Y."/>
            <person name="Kageyama Y."/>
            <person name="Shimamura S."/>
            <person name="Suzuki H."/>
            <person name="Nishi S."/>
            <person name="Hatada Y."/>
            <person name="Kawai S."/>
            <person name="Ito S."/>
            <person name="Horikoshi K."/>
        </authorList>
    </citation>
    <scope>NUCLEOTIDE SEQUENCE [LARGE SCALE GENOMIC DNA]</scope>
    <source>
        <strain evidence="2">KSM-K16</strain>
    </source>
</reference>
<evidence type="ECO:0000313" key="2">
    <source>
        <dbReference type="Proteomes" id="UP000001168"/>
    </source>
</evidence>
<organism evidence="1 2">
    <name type="scientific">Shouchella clausii (strain KSM-K16)</name>
    <name type="common">Alkalihalobacillus clausii</name>
    <dbReference type="NCBI Taxonomy" id="66692"/>
    <lineage>
        <taxon>Bacteria</taxon>
        <taxon>Bacillati</taxon>
        <taxon>Bacillota</taxon>
        <taxon>Bacilli</taxon>
        <taxon>Bacillales</taxon>
        <taxon>Bacillaceae</taxon>
        <taxon>Shouchella</taxon>
    </lineage>
</organism>
<name>Q5WE66_SHOC1</name>
<proteinExistence type="predicted"/>
<reference evidence="1 2" key="1">
    <citation type="journal article" date="1994" name="J. Ferment. Bioeng.">
        <title>Molecular cloning and nucleotide sequence of the gene for an alkaline protease from the alkalophilic Bacillus sp. KSM-K16.</title>
        <authorList>
            <person name="Hakamada Y."/>
            <person name="Kobayashi T."/>
            <person name="Hitomi J."/>
            <person name="Kawai S."/>
            <person name="Ito S."/>
        </authorList>
    </citation>
    <scope>NUCLEOTIDE SEQUENCE [LARGE SCALE GENOMIC DNA]</scope>
    <source>
        <strain evidence="1 2">KSM-K16</strain>
    </source>
</reference>
<keyword evidence="2" id="KW-1185">Reference proteome</keyword>
<gene>
    <name evidence="1" type="ordered locus">ABC2810</name>
</gene>
<evidence type="ECO:0000313" key="1">
    <source>
        <dbReference type="EMBL" id="BAD65344.1"/>
    </source>
</evidence>
<reference evidence="1 2" key="3">
    <citation type="journal article" date="1997" name="Protein Eng.">
        <title>High-resolution crystal structure of M-protease: phylogeny aided analysis of the high-alkaline adaptation mechanism.</title>
        <authorList>
            <person name="Shirai T."/>
            <person name="Suzuki A."/>
            <person name="Yamane T."/>
            <person name="Ashida T."/>
            <person name="Kobayashi T."/>
            <person name="Ito S."/>
        </authorList>
    </citation>
    <scope>NUCLEOTIDE SEQUENCE [LARGE SCALE GENOMIC DNA]</scope>
    <source>
        <strain evidence="1 2">KSM-K16</strain>
    </source>
</reference>
<dbReference type="RefSeq" id="WP_011247652.1">
    <property type="nucleotide sequence ID" value="NC_006582.1"/>
</dbReference>
<reference evidence="1 2" key="5">
    <citation type="journal article" date="2007" name="Extremophiles">
        <title>Intragenomic diversity of the V1 regions of 16S rRNA genes in high-alkaline protease-producing Bacillus clausii spp.</title>
        <authorList>
            <person name="Kageyama Y."/>
            <person name="Takaki Y."/>
            <person name="Shimamura S."/>
            <person name="Nishi S."/>
            <person name="Nogi Y."/>
            <person name="Uchimura K."/>
            <person name="Kobayashi T."/>
            <person name="Hitomi J."/>
            <person name="Ozaki K."/>
            <person name="Kawai S."/>
            <person name="Ito S."/>
            <person name="Horikoshi K."/>
        </authorList>
    </citation>
    <scope>NUCLEOTIDE SEQUENCE [LARGE SCALE GENOMIC DNA]</scope>
    <source>
        <strain evidence="1 2">KSM-K16</strain>
    </source>
</reference>
<dbReference type="OrthoDB" id="9940192at2"/>
<dbReference type="HOGENOM" id="CLU_2300130_0_0_9"/>
<dbReference type="Proteomes" id="UP000001168">
    <property type="component" value="Chromosome"/>
</dbReference>